<organism evidence="2 3">
    <name type="scientific">Bugula neritina</name>
    <name type="common">Brown bryozoan</name>
    <name type="synonym">Sertularia neritina</name>
    <dbReference type="NCBI Taxonomy" id="10212"/>
    <lineage>
        <taxon>Eukaryota</taxon>
        <taxon>Metazoa</taxon>
        <taxon>Spiralia</taxon>
        <taxon>Lophotrochozoa</taxon>
        <taxon>Bryozoa</taxon>
        <taxon>Gymnolaemata</taxon>
        <taxon>Cheilostomatida</taxon>
        <taxon>Flustrina</taxon>
        <taxon>Buguloidea</taxon>
        <taxon>Bugulidae</taxon>
        <taxon>Bugula</taxon>
    </lineage>
</organism>
<name>A0A7J7J7R8_BUGNE</name>
<accession>A0A7J7J7R8</accession>
<dbReference type="SMART" id="SM00248">
    <property type="entry name" value="ANK"/>
    <property type="match status" value="3"/>
</dbReference>
<feature type="repeat" description="ANK" evidence="1">
    <location>
        <begin position="96"/>
        <end position="118"/>
    </location>
</feature>
<dbReference type="InterPro" id="IPR036770">
    <property type="entry name" value="Ankyrin_rpt-contain_sf"/>
</dbReference>
<evidence type="ECO:0000256" key="1">
    <source>
        <dbReference type="PROSITE-ProRule" id="PRU00023"/>
    </source>
</evidence>
<dbReference type="PANTHER" id="PTHR24121">
    <property type="entry name" value="NO MECHANORECEPTOR POTENTIAL C, ISOFORM D-RELATED"/>
    <property type="match status" value="1"/>
</dbReference>
<gene>
    <name evidence="2" type="ORF">EB796_019412</name>
</gene>
<reference evidence="2" key="1">
    <citation type="submission" date="2020-06" db="EMBL/GenBank/DDBJ databases">
        <title>Draft genome of Bugula neritina, a colonial animal packing powerful symbionts and potential medicines.</title>
        <authorList>
            <person name="Rayko M."/>
        </authorList>
    </citation>
    <scope>NUCLEOTIDE SEQUENCE [LARGE SCALE GENOMIC DNA]</scope>
    <source>
        <strain evidence="2">Kwan_BN1</strain>
    </source>
</reference>
<dbReference type="PROSITE" id="PS50297">
    <property type="entry name" value="ANK_REP_REGION"/>
    <property type="match status" value="2"/>
</dbReference>
<dbReference type="PANTHER" id="PTHR24121:SF23">
    <property type="entry name" value="NO MECHANORECEPTOR POTENTIAL C, ISOFORM H"/>
    <property type="match status" value="1"/>
</dbReference>
<sequence length="202" mass="23178">MEPEGFFGWIGSWLNNLKYPDTIRPLNSGEHSKFIEKLDAIPIDRLFAELTKCYQQGNTVLHIVAKAGQSQALNDLVKRLPVKEECLEALKKRNFKGLSPLHIAVEKGDMYTVQALVDGVPKRSNVAFELLKQKTVSEGYTALHLASANGNFKFIEYILTSKYLTFQQLDELVHTCDDRQQHQDIWQQRLRLETYLKLDTNP</sequence>
<dbReference type="Gene3D" id="1.25.40.20">
    <property type="entry name" value="Ankyrin repeat-containing domain"/>
    <property type="match status" value="1"/>
</dbReference>
<dbReference type="SUPFAM" id="SSF48403">
    <property type="entry name" value="Ankyrin repeat"/>
    <property type="match status" value="1"/>
</dbReference>
<protein>
    <submittedName>
        <fullName evidence="2">Uncharacterized protein</fullName>
    </submittedName>
</protein>
<keyword evidence="1" id="KW-0040">ANK repeat</keyword>
<keyword evidence="3" id="KW-1185">Reference proteome</keyword>
<feature type="repeat" description="ANK" evidence="1">
    <location>
        <begin position="138"/>
        <end position="159"/>
    </location>
</feature>
<evidence type="ECO:0000313" key="2">
    <source>
        <dbReference type="EMBL" id="KAF6022289.1"/>
    </source>
</evidence>
<dbReference type="InterPro" id="IPR002110">
    <property type="entry name" value="Ankyrin_rpt"/>
</dbReference>
<dbReference type="Proteomes" id="UP000593567">
    <property type="component" value="Unassembled WGS sequence"/>
</dbReference>
<dbReference type="OrthoDB" id="10254947at2759"/>
<dbReference type="PROSITE" id="PS50088">
    <property type="entry name" value="ANK_REPEAT"/>
    <property type="match status" value="2"/>
</dbReference>
<dbReference type="EMBL" id="VXIV02002871">
    <property type="protein sequence ID" value="KAF6022289.1"/>
    <property type="molecule type" value="Genomic_DNA"/>
</dbReference>
<comment type="caution">
    <text evidence="2">The sequence shown here is derived from an EMBL/GenBank/DDBJ whole genome shotgun (WGS) entry which is preliminary data.</text>
</comment>
<dbReference type="Pfam" id="PF12796">
    <property type="entry name" value="Ank_2"/>
    <property type="match status" value="1"/>
</dbReference>
<proteinExistence type="predicted"/>
<dbReference type="AlphaFoldDB" id="A0A7J7J7R8"/>
<evidence type="ECO:0000313" key="3">
    <source>
        <dbReference type="Proteomes" id="UP000593567"/>
    </source>
</evidence>